<keyword evidence="4" id="KW-1185">Reference proteome</keyword>
<evidence type="ECO:0000313" key="3">
    <source>
        <dbReference type="EMBL" id="CAD8107180.1"/>
    </source>
</evidence>
<feature type="domain" description="Endo-beta-1,2-glucanase SGL" evidence="2">
    <location>
        <begin position="64"/>
        <end position="511"/>
    </location>
</feature>
<dbReference type="Pfam" id="PF26157">
    <property type="entry name" value="SGL_GH162"/>
    <property type="match status" value="1"/>
</dbReference>
<proteinExistence type="predicted"/>
<evidence type="ECO:0000256" key="1">
    <source>
        <dbReference type="SAM" id="SignalP"/>
    </source>
</evidence>
<dbReference type="InterPro" id="IPR058773">
    <property type="entry name" value="SGL_GH162"/>
</dbReference>
<dbReference type="AlphaFoldDB" id="A0A8S1PV62"/>
<dbReference type="CDD" id="cd24165">
    <property type="entry name" value="TfSGL-like"/>
    <property type="match status" value="1"/>
</dbReference>
<organism evidence="3 4">
    <name type="scientific">Paramecium primaurelia</name>
    <dbReference type="NCBI Taxonomy" id="5886"/>
    <lineage>
        <taxon>Eukaryota</taxon>
        <taxon>Sar</taxon>
        <taxon>Alveolata</taxon>
        <taxon>Ciliophora</taxon>
        <taxon>Intramacronucleata</taxon>
        <taxon>Oligohymenophorea</taxon>
        <taxon>Peniculida</taxon>
        <taxon>Parameciidae</taxon>
        <taxon>Paramecium</taxon>
    </lineage>
</organism>
<evidence type="ECO:0000313" key="4">
    <source>
        <dbReference type="Proteomes" id="UP000688137"/>
    </source>
</evidence>
<protein>
    <recommendedName>
        <fullName evidence="2">Endo-beta-1,2-glucanase SGL domain-containing protein</fullName>
    </recommendedName>
</protein>
<feature type="signal peptide" evidence="1">
    <location>
        <begin position="1"/>
        <end position="16"/>
    </location>
</feature>
<feature type="chain" id="PRO_5035751575" description="Endo-beta-1,2-glucanase SGL domain-containing protein" evidence="1">
    <location>
        <begin position="17"/>
        <end position="520"/>
    </location>
</feature>
<sequence length="520" mass="59723">MKSLIFLSLLIYLIATQENCRFAFEYTQKELQSDPKKVQEFLSKVMKWESNFAKDLGIDKKSGLTLDGQQLDVNTGMPYGKPHQFTASSKESIHLALIGLALSNNEYAKQIYSEEEALDLLNRKINTYEQFDKDYPGYGGFLPWVAVNDGVVTPTWDWTDGVPSLDNGQLFWAAYAVVSVLETWYSDQEELIGRYTRFYQKMANNSITIFYEGNGLIRAVTRIQDIKASVENNKYTNRQTDCTNFRSPCYLDDPYEGELFAWMMYFYAPWKDTTEREKIWVAKKSKLQVVDYKVAGLNKYISVQRGWWFSAHEQWKYLFLPYTHDQIQLNLLINGEKVRTWDARNNEKPGMFASITSNITKNEDPVDYYSACGIQEVSFIPVSYRHLVTPYSTMTMFLANQEVAVSWYHNMISGPAGQNVFGSTEGVVVDGTSVAPFVTWDSKMTTVLGMAGGIFDYTAKKLNSEGNYNLFLKVLNREWQQSFSNLKGADVPFAYPNVTFPQIKKDFTTCTRKTDIIIEQ</sequence>
<reference evidence="3" key="1">
    <citation type="submission" date="2021-01" db="EMBL/GenBank/DDBJ databases">
        <authorList>
            <consortium name="Genoscope - CEA"/>
            <person name="William W."/>
        </authorList>
    </citation>
    <scope>NUCLEOTIDE SEQUENCE</scope>
</reference>
<keyword evidence="1" id="KW-0732">Signal</keyword>
<dbReference type="EMBL" id="CAJJDM010000136">
    <property type="protein sequence ID" value="CAD8107180.1"/>
    <property type="molecule type" value="Genomic_DNA"/>
</dbReference>
<accession>A0A8S1PV62</accession>
<dbReference type="OMA" id="ERVRTCN"/>
<name>A0A8S1PV62_PARPR</name>
<comment type="caution">
    <text evidence="3">The sequence shown here is derived from an EMBL/GenBank/DDBJ whole genome shotgun (WGS) entry which is preliminary data.</text>
</comment>
<gene>
    <name evidence="3" type="ORF">PPRIM_AZ9-3.1.T1330038</name>
</gene>
<dbReference type="Proteomes" id="UP000688137">
    <property type="component" value="Unassembled WGS sequence"/>
</dbReference>
<evidence type="ECO:0000259" key="2">
    <source>
        <dbReference type="Pfam" id="PF26157"/>
    </source>
</evidence>